<evidence type="ECO:0000256" key="2">
    <source>
        <dbReference type="ARBA" id="ARBA00022630"/>
    </source>
</evidence>
<dbReference type="GO" id="GO:0003973">
    <property type="term" value="F:(S)-2-hydroxy-acid oxidase activity"/>
    <property type="evidence" value="ECO:0007669"/>
    <property type="project" value="UniProtKB-EC"/>
</dbReference>
<evidence type="ECO:0000313" key="8">
    <source>
        <dbReference type="Proteomes" id="UP000320176"/>
    </source>
</evidence>
<dbReference type="Gene3D" id="3.30.9.10">
    <property type="entry name" value="D-Amino Acid Oxidase, subunit A, domain 2"/>
    <property type="match status" value="1"/>
</dbReference>
<dbReference type="PANTHER" id="PTHR43104:SF2">
    <property type="entry name" value="L-2-HYDROXYGLUTARATE DEHYDROGENASE, MITOCHONDRIAL"/>
    <property type="match status" value="1"/>
</dbReference>
<dbReference type="SUPFAM" id="SSF51905">
    <property type="entry name" value="FAD/NAD(P)-binding domain"/>
    <property type="match status" value="1"/>
</dbReference>
<proteinExistence type="inferred from homology"/>
<dbReference type="AlphaFoldDB" id="A0A5C6APY4"/>
<comment type="caution">
    <text evidence="7">The sequence shown here is derived from an EMBL/GenBank/DDBJ whole genome shotgun (WGS) entry which is preliminary data.</text>
</comment>
<keyword evidence="4 7" id="KW-0560">Oxidoreductase</keyword>
<keyword evidence="8" id="KW-1185">Reference proteome</keyword>
<organism evidence="7 8">
    <name type="scientific">Stieleria varia</name>
    <dbReference type="NCBI Taxonomy" id="2528005"/>
    <lineage>
        <taxon>Bacteria</taxon>
        <taxon>Pseudomonadati</taxon>
        <taxon>Planctomycetota</taxon>
        <taxon>Planctomycetia</taxon>
        <taxon>Pirellulales</taxon>
        <taxon>Pirellulaceae</taxon>
        <taxon>Stieleria</taxon>
    </lineage>
</organism>
<reference evidence="7 8" key="1">
    <citation type="submission" date="2019-02" db="EMBL/GenBank/DDBJ databases">
        <title>Deep-cultivation of Planctomycetes and their phenomic and genomic characterization uncovers novel biology.</title>
        <authorList>
            <person name="Wiegand S."/>
            <person name="Jogler M."/>
            <person name="Boedeker C."/>
            <person name="Pinto D."/>
            <person name="Vollmers J."/>
            <person name="Rivas-Marin E."/>
            <person name="Kohn T."/>
            <person name="Peeters S.H."/>
            <person name="Heuer A."/>
            <person name="Rast P."/>
            <person name="Oberbeckmann S."/>
            <person name="Bunk B."/>
            <person name="Jeske O."/>
            <person name="Meyerdierks A."/>
            <person name="Storesund J.E."/>
            <person name="Kallscheuer N."/>
            <person name="Luecker S."/>
            <person name="Lage O.M."/>
            <person name="Pohl T."/>
            <person name="Merkel B.J."/>
            <person name="Hornburger P."/>
            <person name="Mueller R.-W."/>
            <person name="Bruemmer F."/>
            <person name="Labrenz M."/>
            <person name="Spormann A.M."/>
            <person name="Op Den Camp H."/>
            <person name="Overmann J."/>
            <person name="Amann R."/>
            <person name="Jetten M.S.M."/>
            <person name="Mascher T."/>
            <person name="Medema M.H."/>
            <person name="Devos D.P."/>
            <person name="Kaster A.-K."/>
            <person name="Ovreas L."/>
            <person name="Rohde M."/>
            <person name="Galperin M.Y."/>
            <person name="Jogler C."/>
        </authorList>
    </citation>
    <scope>NUCLEOTIDE SEQUENCE [LARGE SCALE GENOMIC DNA]</scope>
    <source>
        <strain evidence="7 8">Pla52n</strain>
    </source>
</reference>
<accession>A0A5C6APY4</accession>
<keyword evidence="2" id="KW-0285">Flavoprotein</keyword>
<dbReference type="InterPro" id="IPR006076">
    <property type="entry name" value="FAD-dep_OxRdtase"/>
</dbReference>
<dbReference type="GO" id="GO:0005737">
    <property type="term" value="C:cytoplasm"/>
    <property type="evidence" value="ECO:0007669"/>
    <property type="project" value="TreeGrafter"/>
</dbReference>
<dbReference type="Gene3D" id="3.50.50.60">
    <property type="entry name" value="FAD/NAD(P)-binding domain"/>
    <property type="match status" value="1"/>
</dbReference>
<comment type="similarity">
    <text evidence="5">Belongs to the L2HGDH family.</text>
</comment>
<dbReference type="InterPro" id="IPR036188">
    <property type="entry name" value="FAD/NAD-bd_sf"/>
</dbReference>
<evidence type="ECO:0000256" key="1">
    <source>
        <dbReference type="ARBA" id="ARBA00001974"/>
    </source>
</evidence>
<dbReference type="NCBIfam" id="NF008726">
    <property type="entry name" value="PRK11728.1"/>
    <property type="match status" value="1"/>
</dbReference>
<dbReference type="RefSeq" id="WP_146521616.1">
    <property type="nucleotide sequence ID" value="NZ_CP151726.1"/>
</dbReference>
<protein>
    <submittedName>
        <fullName evidence="7">L-2-hydroxyglutarate oxidase LhgO</fullName>
        <ecNumber evidence="7">1.1.3.15</ecNumber>
    </submittedName>
</protein>
<sequence>MPTTDFSVIGGGIVGLATAWKLQQRYSDARVCVLESESRVGTHQTGHNSGVLHSGIYYQPGSVKARTCRTGKRQMESFCEEHAIAWERCGKVVVATSQSELAALDDIAQRAVQNGVQFERIDSDRLRELEPSVAGVAALHVPETGIVNYRSVAEKLSQLIRDAGGEVHTQFSVEQIQIGQHDVKLTSRSGDTLECDQIVNCAGLYSDRICQLSGTVPSVRIVPFRGEYYDLIPERRSLCRNLIYPVPDPSFPFLGVHFTRMIDGCVECGPNAVLALSRGGYGWSKINLRDLGETVFWIGFRRLAARHWRAGLGEMHRSISKAAFVRALQRLIPTLKSEDLVKGRAGVRAQAISSDGKLVDEFLIQSADRATHVLNAPSPGATASLAIADTIVDRVASPPPLPKNEST</sequence>
<comment type="cofactor">
    <cofactor evidence="1">
        <name>FAD</name>
        <dbReference type="ChEBI" id="CHEBI:57692"/>
    </cofactor>
</comment>
<name>A0A5C6APY4_9BACT</name>
<evidence type="ECO:0000313" key="7">
    <source>
        <dbReference type="EMBL" id="TWU01136.1"/>
    </source>
</evidence>
<dbReference type="EC" id="1.1.3.15" evidence="7"/>
<dbReference type="Pfam" id="PF01266">
    <property type="entry name" value="DAO"/>
    <property type="match status" value="1"/>
</dbReference>
<feature type="domain" description="FAD dependent oxidoreductase" evidence="6">
    <location>
        <begin position="6"/>
        <end position="394"/>
    </location>
</feature>
<evidence type="ECO:0000256" key="5">
    <source>
        <dbReference type="ARBA" id="ARBA00037941"/>
    </source>
</evidence>
<evidence type="ECO:0000256" key="3">
    <source>
        <dbReference type="ARBA" id="ARBA00022827"/>
    </source>
</evidence>
<evidence type="ECO:0000259" key="6">
    <source>
        <dbReference type="Pfam" id="PF01266"/>
    </source>
</evidence>
<keyword evidence="3" id="KW-0274">FAD</keyword>
<dbReference type="Proteomes" id="UP000320176">
    <property type="component" value="Unassembled WGS sequence"/>
</dbReference>
<dbReference type="GO" id="GO:0047545">
    <property type="term" value="F:(S)-2-hydroxyglutarate dehydrogenase activity"/>
    <property type="evidence" value="ECO:0007669"/>
    <property type="project" value="TreeGrafter"/>
</dbReference>
<gene>
    <name evidence="7" type="primary">lhgO</name>
    <name evidence="7" type="ORF">Pla52n_45080</name>
</gene>
<evidence type="ECO:0000256" key="4">
    <source>
        <dbReference type="ARBA" id="ARBA00023002"/>
    </source>
</evidence>
<dbReference type="PANTHER" id="PTHR43104">
    <property type="entry name" value="L-2-HYDROXYGLUTARATE DEHYDROGENASE, MITOCHONDRIAL"/>
    <property type="match status" value="1"/>
</dbReference>
<dbReference type="OrthoDB" id="9801699at2"/>
<dbReference type="EMBL" id="SJPN01000005">
    <property type="protein sequence ID" value="TWU01136.1"/>
    <property type="molecule type" value="Genomic_DNA"/>
</dbReference>